<accession>A0A8S1MYH1</accession>
<evidence type="ECO:0000313" key="2">
    <source>
        <dbReference type="Proteomes" id="UP000692954"/>
    </source>
</evidence>
<name>A0A8S1MYH1_9CILI</name>
<dbReference type="EMBL" id="CAJJDN010000046">
    <property type="protein sequence ID" value="CAD8084242.1"/>
    <property type="molecule type" value="Genomic_DNA"/>
</dbReference>
<keyword evidence="2" id="KW-1185">Reference proteome</keyword>
<evidence type="ECO:0000313" key="1">
    <source>
        <dbReference type="EMBL" id="CAD8084242.1"/>
    </source>
</evidence>
<comment type="caution">
    <text evidence="1">The sequence shown here is derived from an EMBL/GenBank/DDBJ whole genome shotgun (WGS) entry which is preliminary data.</text>
</comment>
<dbReference type="AlphaFoldDB" id="A0A8S1MYH1"/>
<gene>
    <name evidence="1" type="ORF">PSON_ATCC_30995.1.T0460149</name>
</gene>
<sequence>MVNEQLNIIEIKQNFVRKLLLDYLQNYFKGFQKEKTLIQRAFRQNTRICFMDRYMDLKIVSEQKKINFTSKYIYNK</sequence>
<protein>
    <submittedName>
        <fullName evidence="1">Uncharacterized protein</fullName>
    </submittedName>
</protein>
<reference evidence="1" key="1">
    <citation type="submission" date="2021-01" db="EMBL/GenBank/DDBJ databases">
        <authorList>
            <consortium name="Genoscope - CEA"/>
            <person name="William W."/>
        </authorList>
    </citation>
    <scope>NUCLEOTIDE SEQUENCE</scope>
</reference>
<organism evidence="1 2">
    <name type="scientific">Paramecium sonneborni</name>
    <dbReference type="NCBI Taxonomy" id="65129"/>
    <lineage>
        <taxon>Eukaryota</taxon>
        <taxon>Sar</taxon>
        <taxon>Alveolata</taxon>
        <taxon>Ciliophora</taxon>
        <taxon>Intramacronucleata</taxon>
        <taxon>Oligohymenophorea</taxon>
        <taxon>Peniculida</taxon>
        <taxon>Parameciidae</taxon>
        <taxon>Paramecium</taxon>
    </lineage>
</organism>
<dbReference type="Proteomes" id="UP000692954">
    <property type="component" value="Unassembled WGS sequence"/>
</dbReference>
<proteinExistence type="predicted"/>